<keyword evidence="2" id="KW-0689">Ribosomal protein</keyword>
<dbReference type="InterPro" id="IPR000054">
    <property type="entry name" value="Ribosomal_eL31"/>
</dbReference>
<accession>A0A5F8HFB4</accession>
<reference evidence="4 5" key="1">
    <citation type="journal article" date="2007" name="Nature">
        <title>Genome of the marsupial Monodelphis domestica reveals innovation in non-coding sequences.</title>
        <authorList>
            <person name="Mikkelsen T.S."/>
            <person name="Wakefield M.J."/>
            <person name="Aken B."/>
            <person name="Amemiya C.T."/>
            <person name="Chang J.L."/>
            <person name="Duke S."/>
            <person name="Garber M."/>
            <person name="Gentles A.J."/>
            <person name="Goodstadt L."/>
            <person name="Heger A."/>
            <person name="Jurka J."/>
            <person name="Kamal M."/>
            <person name="Mauceli E."/>
            <person name="Searle S.M."/>
            <person name="Sharpe T."/>
            <person name="Baker M.L."/>
            <person name="Batzer M.A."/>
            <person name="Benos P.V."/>
            <person name="Belov K."/>
            <person name="Clamp M."/>
            <person name="Cook A."/>
            <person name="Cuff J."/>
            <person name="Das R."/>
            <person name="Davidow L."/>
            <person name="Deakin J.E."/>
            <person name="Fazzari M.J."/>
            <person name="Glass J.L."/>
            <person name="Grabherr M."/>
            <person name="Greally J.M."/>
            <person name="Gu W."/>
            <person name="Hore T.A."/>
            <person name="Huttley G.A."/>
            <person name="Kleber M."/>
            <person name="Jirtle R.L."/>
            <person name="Koina E."/>
            <person name="Lee J.T."/>
            <person name="Mahony S."/>
            <person name="Marra M.A."/>
            <person name="Miller R.D."/>
            <person name="Nicholls R.D."/>
            <person name="Oda M."/>
            <person name="Papenfuss A.T."/>
            <person name="Parra Z.E."/>
            <person name="Pollock D.D."/>
            <person name="Ray D.A."/>
            <person name="Schein J.E."/>
            <person name="Speed T.P."/>
            <person name="Thompson K."/>
            <person name="VandeBerg J.L."/>
            <person name="Wade C.M."/>
            <person name="Walker J.A."/>
            <person name="Waters P.D."/>
            <person name="Webber C."/>
            <person name="Weidman J.R."/>
            <person name="Xie X."/>
            <person name="Zody M.C."/>
            <person name="Baldwin J."/>
            <person name="Abdouelleil A."/>
            <person name="Abdulkadir J."/>
            <person name="Abebe A."/>
            <person name="Abera B."/>
            <person name="Abreu J."/>
            <person name="Acer S.C."/>
            <person name="Aftuck L."/>
            <person name="Alexander A."/>
            <person name="An P."/>
            <person name="Anderson E."/>
            <person name="Anderson S."/>
            <person name="Arachi H."/>
            <person name="Azer M."/>
            <person name="Bachantsang P."/>
            <person name="Barry A."/>
            <person name="Bayul T."/>
            <person name="Berlin A."/>
            <person name="Bessette D."/>
            <person name="Bloom T."/>
            <person name="Bloom T."/>
            <person name="Boguslavskiy L."/>
            <person name="Bonnet C."/>
            <person name="Boukhgalter B."/>
            <person name="Bourzgui I."/>
            <person name="Brown A."/>
            <person name="Cahill P."/>
            <person name="Channer S."/>
            <person name="Cheshatsang Y."/>
            <person name="Chuda L."/>
            <person name="Citroen M."/>
            <person name="Collymore A."/>
            <person name="Cooke P."/>
            <person name="Costello M."/>
            <person name="D'Aco K."/>
            <person name="Daza R."/>
            <person name="De Haan G."/>
            <person name="DeGray S."/>
            <person name="DeMaso C."/>
            <person name="Dhargay N."/>
            <person name="Dooley K."/>
            <person name="Dooley E."/>
            <person name="Doricent M."/>
            <person name="Dorje P."/>
            <person name="Dorjee K."/>
            <person name="Dupes A."/>
            <person name="Elong R."/>
            <person name="Falk J."/>
            <person name="Farina A."/>
            <person name="Faro S."/>
            <person name="Ferguson D."/>
            <person name="Fisher S."/>
            <person name="Foley C.D."/>
            <person name="Franke A."/>
            <person name="Friedrich D."/>
            <person name="Gadbois L."/>
            <person name="Gearin G."/>
            <person name="Gearin C.R."/>
            <person name="Giannoukos G."/>
            <person name="Goode T."/>
            <person name="Graham J."/>
            <person name="Grandbois E."/>
            <person name="Grewal S."/>
            <person name="Gyaltsen K."/>
            <person name="Hafez N."/>
            <person name="Hagos B."/>
            <person name="Hall J."/>
            <person name="Henson C."/>
            <person name="Hollinger A."/>
            <person name="Honan T."/>
            <person name="Huard M.D."/>
            <person name="Hughes L."/>
            <person name="Hurhula B."/>
            <person name="Husby M.E."/>
            <person name="Kamat A."/>
            <person name="Kanga B."/>
            <person name="Kashin S."/>
            <person name="Khazanovich D."/>
            <person name="Kisner P."/>
            <person name="Lance K."/>
            <person name="Lara M."/>
            <person name="Lee W."/>
            <person name="Lennon N."/>
            <person name="Letendre F."/>
            <person name="LeVine R."/>
            <person name="Lipovsky A."/>
            <person name="Liu X."/>
            <person name="Liu J."/>
            <person name="Liu S."/>
            <person name="Lokyitsang T."/>
            <person name="Lokyitsang Y."/>
            <person name="Lubonja R."/>
            <person name="Lui A."/>
            <person name="MacDonald P."/>
            <person name="Magnisalis V."/>
            <person name="Maru K."/>
            <person name="Matthews C."/>
            <person name="McCusker W."/>
            <person name="McDonough S."/>
            <person name="Mehta T."/>
            <person name="Meldrim J."/>
            <person name="Meneus L."/>
            <person name="Mihai O."/>
            <person name="Mihalev A."/>
            <person name="Mihova T."/>
            <person name="Mittelman R."/>
            <person name="Mlenga V."/>
            <person name="Montmayeur A."/>
            <person name="Mulrain L."/>
            <person name="Navidi A."/>
            <person name="Naylor J."/>
            <person name="Negash T."/>
            <person name="Nguyen T."/>
            <person name="Nguyen N."/>
            <person name="Nicol R."/>
            <person name="Norbu C."/>
            <person name="Norbu N."/>
            <person name="Novod N."/>
            <person name="O'Neill B."/>
            <person name="Osman S."/>
            <person name="Markiewicz E."/>
            <person name="Oyono O.L."/>
            <person name="Patti C."/>
            <person name="Phunkhang P."/>
            <person name="Pierre F."/>
            <person name="Priest M."/>
            <person name="Raghuraman S."/>
            <person name="Rege F."/>
            <person name="Reyes R."/>
            <person name="Rise C."/>
            <person name="Rogov P."/>
            <person name="Ross K."/>
            <person name="Ryan E."/>
            <person name="Settipalli S."/>
            <person name="Shea T."/>
            <person name="Sherpa N."/>
            <person name="Shi L."/>
            <person name="Shih D."/>
            <person name="Sparrow T."/>
            <person name="Spaulding J."/>
            <person name="Stalker J."/>
            <person name="Stange-Thomann N."/>
            <person name="Stavropoulos S."/>
            <person name="Stone C."/>
            <person name="Strader C."/>
            <person name="Tesfaye S."/>
            <person name="Thomson T."/>
            <person name="Thoulutsang Y."/>
            <person name="Thoulutsang D."/>
            <person name="Topham K."/>
            <person name="Topping I."/>
            <person name="Tsamla T."/>
            <person name="Vassiliev H."/>
            <person name="Vo A."/>
            <person name="Wangchuk T."/>
            <person name="Wangdi T."/>
            <person name="Weiand M."/>
            <person name="Wilkinson J."/>
            <person name="Wilson A."/>
            <person name="Yadav S."/>
            <person name="Young G."/>
            <person name="Yu Q."/>
            <person name="Zembek L."/>
            <person name="Zhong D."/>
            <person name="Zimmer A."/>
            <person name="Zwirko Z."/>
            <person name="Jaffe D.B."/>
            <person name="Alvarez P."/>
            <person name="Brockman W."/>
            <person name="Butler J."/>
            <person name="Chin C."/>
            <person name="Gnerre S."/>
            <person name="MacCallum I."/>
            <person name="Graves J.A."/>
            <person name="Ponting C.P."/>
            <person name="Breen M."/>
            <person name="Samollow P.B."/>
            <person name="Lander E.S."/>
            <person name="Lindblad-Toh K."/>
        </authorList>
    </citation>
    <scope>NUCLEOTIDE SEQUENCE [LARGE SCALE GENOMIC DNA]</scope>
</reference>
<evidence type="ECO:0000313" key="4">
    <source>
        <dbReference type="Ensembl" id="ENSMODP00000058195.1"/>
    </source>
</evidence>
<evidence type="ECO:0000313" key="5">
    <source>
        <dbReference type="Proteomes" id="UP000002280"/>
    </source>
</evidence>
<comment type="similarity">
    <text evidence="1">Belongs to the eukaryotic ribosomal protein eL31 family.</text>
</comment>
<evidence type="ECO:0000256" key="2">
    <source>
        <dbReference type="ARBA" id="ARBA00022980"/>
    </source>
</evidence>
<reference evidence="4" key="3">
    <citation type="submission" date="2025-09" db="UniProtKB">
        <authorList>
            <consortium name="Ensembl"/>
        </authorList>
    </citation>
    <scope>IDENTIFICATION</scope>
</reference>
<dbReference type="GO" id="GO:0006412">
    <property type="term" value="P:translation"/>
    <property type="evidence" value="ECO:0007669"/>
    <property type="project" value="InterPro"/>
</dbReference>
<dbReference type="STRING" id="13616.ENSMODP00000058195"/>
<reference evidence="4" key="2">
    <citation type="submission" date="2025-08" db="UniProtKB">
        <authorList>
            <consortium name="Ensembl"/>
        </authorList>
    </citation>
    <scope>IDENTIFICATION</scope>
</reference>
<dbReference type="GO" id="GO:0005840">
    <property type="term" value="C:ribosome"/>
    <property type="evidence" value="ECO:0007669"/>
    <property type="project" value="UniProtKB-KW"/>
</dbReference>
<name>A0A5F8HFB4_MONDO</name>
<dbReference type="Proteomes" id="UP000002280">
    <property type="component" value="Chromosome 5"/>
</dbReference>
<protein>
    <submittedName>
        <fullName evidence="4">Uncharacterized protein</fullName>
    </submittedName>
</protein>
<dbReference type="OMA" id="MGTPEVR"/>
<dbReference type="Ensembl" id="ENSMODT00000084185.1">
    <property type="protein sequence ID" value="ENSMODP00000058195.1"/>
    <property type="gene ID" value="ENSMODG00000048223.1"/>
</dbReference>
<dbReference type="SUPFAM" id="SSF54575">
    <property type="entry name" value="Ribosomal protein L31e"/>
    <property type="match status" value="1"/>
</dbReference>
<dbReference type="GO" id="GO:0003735">
    <property type="term" value="F:structural constituent of ribosome"/>
    <property type="evidence" value="ECO:0007669"/>
    <property type="project" value="InterPro"/>
</dbReference>
<organism evidence="4 5">
    <name type="scientific">Monodelphis domestica</name>
    <name type="common">Gray short-tailed opossum</name>
    <dbReference type="NCBI Taxonomy" id="13616"/>
    <lineage>
        <taxon>Eukaryota</taxon>
        <taxon>Metazoa</taxon>
        <taxon>Chordata</taxon>
        <taxon>Craniata</taxon>
        <taxon>Vertebrata</taxon>
        <taxon>Euteleostomi</taxon>
        <taxon>Mammalia</taxon>
        <taxon>Metatheria</taxon>
        <taxon>Didelphimorphia</taxon>
        <taxon>Didelphidae</taxon>
        <taxon>Monodelphis</taxon>
    </lineage>
</organism>
<dbReference type="InterPro" id="IPR023621">
    <property type="entry name" value="Ribosomal_eL31_dom_sf"/>
</dbReference>
<sequence>MAFSKKGIEKKKECSVIIKVMIREYNINSHKWICRAFKKQSLQEIHKLSLKEIETPDVYIDTRLNKAV</sequence>
<dbReference type="Pfam" id="PF01198">
    <property type="entry name" value="Ribosomal_L31e"/>
    <property type="match status" value="1"/>
</dbReference>
<keyword evidence="3" id="KW-0687">Ribonucleoprotein</keyword>
<evidence type="ECO:0000256" key="3">
    <source>
        <dbReference type="ARBA" id="ARBA00023274"/>
    </source>
</evidence>
<proteinExistence type="inferred from homology"/>
<dbReference type="Gene3D" id="3.10.440.10">
    <property type="match status" value="1"/>
</dbReference>
<keyword evidence="5" id="KW-1185">Reference proteome</keyword>
<evidence type="ECO:0000256" key="1">
    <source>
        <dbReference type="ARBA" id="ARBA00010808"/>
    </source>
</evidence>
<dbReference type="AlphaFoldDB" id="A0A5F8HFB4"/>
<dbReference type="InParanoid" id="A0A5F8HFB4"/>
<dbReference type="GO" id="GO:1990904">
    <property type="term" value="C:ribonucleoprotein complex"/>
    <property type="evidence" value="ECO:0007669"/>
    <property type="project" value="UniProtKB-KW"/>
</dbReference>